<dbReference type="EMBL" id="MN988555">
    <property type="protein sequence ID" value="QIG76532.1"/>
    <property type="molecule type" value="Genomic_DNA"/>
</dbReference>
<evidence type="ECO:0000313" key="2">
    <source>
        <dbReference type="Proteomes" id="UP000626490"/>
    </source>
</evidence>
<evidence type="ECO:0000313" key="1">
    <source>
        <dbReference type="EMBL" id="QIG76532.1"/>
    </source>
</evidence>
<gene>
    <name evidence="1" type="ORF">EVC27_007</name>
</gene>
<sequence>MVSEPRRNEMPALEHKLADPNTPFHEKLRILCGYVENGSDTAVKVYQDDATKEWIVRVGINDTRTYHSHSFENVFALAFEDPRNNPF</sequence>
<proteinExistence type="predicted"/>
<accession>A0A7S5RFG3</accession>
<keyword evidence="2" id="KW-1185">Reference proteome</keyword>
<organism evidence="1 2">
    <name type="scientific">Rhizobium phage RHph_I1_6</name>
    <dbReference type="NCBI Taxonomy" id="2509728"/>
    <lineage>
        <taxon>Viruses</taxon>
        <taxon>Duplodnaviria</taxon>
        <taxon>Heunggongvirae</taxon>
        <taxon>Uroviricota</taxon>
        <taxon>Caudoviricetes</taxon>
        <taxon>Schitoviridae</taxon>
        <taxon>Demetervirinae</taxon>
        <taxon>Cyamitesvirus</taxon>
        <taxon>Cyamitesvirus I16</taxon>
    </lineage>
</organism>
<reference evidence="1" key="1">
    <citation type="submission" date="2020-01" db="EMBL/GenBank/DDBJ databases">
        <title>Patterns of diversity and host range of bacteriophage communities associated with bean-nodulatin bacteria.</title>
        <authorList>
            <person name="Vann Cauwenberghe J."/>
            <person name="Santamaria R.I."/>
            <person name="Bustos P."/>
            <person name="Juarez S."/>
            <person name="Gonzalez V."/>
        </authorList>
    </citation>
    <scope>NUCLEOTIDE SEQUENCE</scope>
</reference>
<protein>
    <submittedName>
        <fullName evidence="1">Uncharacterized protein</fullName>
    </submittedName>
</protein>
<name>A0A7S5RFG3_9CAUD</name>
<dbReference type="Proteomes" id="UP000626490">
    <property type="component" value="Segment"/>
</dbReference>